<dbReference type="EMBL" id="LR593887">
    <property type="protein sequence ID" value="VTS08204.1"/>
    <property type="molecule type" value="Genomic_DNA"/>
</dbReference>
<dbReference type="SUPFAM" id="SSF48173">
    <property type="entry name" value="Cryptochrome/photolyase FAD-binding domain"/>
    <property type="match status" value="1"/>
</dbReference>
<reference evidence="5" key="1">
    <citation type="submission" date="2019-04" db="EMBL/GenBank/DDBJ databases">
        <authorList>
            <consortium name="Science for Life Laboratories"/>
        </authorList>
    </citation>
    <scope>NUCLEOTIDE SEQUENCE</scope>
    <source>
        <strain evidence="5">MBLW1</strain>
    </source>
</reference>
<feature type="binding site" evidence="3">
    <location>
        <begin position="198"/>
        <end position="200"/>
    </location>
    <ligand>
        <name>FAD</name>
        <dbReference type="ChEBI" id="CHEBI:57692"/>
    </ligand>
</feature>
<dbReference type="InterPro" id="IPR002081">
    <property type="entry name" value="Cryptochrome/DNA_photolyase_1"/>
</dbReference>
<dbReference type="Proteomes" id="UP000464378">
    <property type="component" value="Chromosome"/>
</dbReference>
<dbReference type="GO" id="GO:0005737">
    <property type="term" value="C:cytoplasm"/>
    <property type="evidence" value="ECO:0007669"/>
    <property type="project" value="TreeGrafter"/>
</dbReference>
<dbReference type="GO" id="GO:0071949">
    <property type="term" value="F:FAD binding"/>
    <property type="evidence" value="ECO:0007669"/>
    <property type="project" value="TreeGrafter"/>
</dbReference>
<dbReference type="InParanoid" id="A0A6C2YVF8"/>
<name>A0A6C2YVF8_9BACT</name>
<feature type="binding site" evidence="3">
    <location>
        <begin position="103"/>
        <end position="110"/>
    </location>
    <ligand>
        <name>FAD</name>
        <dbReference type="ChEBI" id="CHEBI:57692"/>
    </ligand>
</feature>
<feature type="domain" description="Cryptochrome/DNA photolyase FAD-binding" evidence="4">
    <location>
        <begin position="100"/>
        <end position="221"/>
    </location>
</feature>
<evidence type="ECO:0000256" key="3">
    <source>
        <dbReference type="PIRSR" id="PIRSR602081-1"/>
    </source>
</evidence>
<dbReference type="PANTHER" id="PTHR11455:SF18">
    <property type="entry name" value="SI:CH1073-390K14.1"/>
    <property type="match status" value="1"/>
</dbReference>
<dbReference type="GO" id="GO:0043153">
    <property type="term" value="P:entrainment of circadian clock by photoperiod"/>
    <property type="evidence" value="ECO:0007669"/>
    <property type="project" value="TreeGrafter"/>
</dbReference>
<sequence>MKLDWETDRSPDQCNQALAEWFADEFEGEPTEPPLPGGRQAALAALQQYDASHYGKSRNFLDAPVSQLAIYLRHGMLTMPEVRDEMRRRYAGSPHVIEEFLRQLAWRDFFEHALEYYGAALQDDLEPAKHSVPRDNRLPTDIANGTTGLPCIDGMLAELFETGYLHNHERLWFAAYFCHYRGLDWKAGAELFRQYLLDGDWASNSASWQWVESTFASKPYFMNQENIAHYSNKRWCQGCKVVCPFKGSYEQLQVKLFDRGRAPLAVVPGKEGRS</sequence>
<dbReference type="AlphaFoldDB" id="A0A6C2YVF8"/>
<organism evidence="5">
    <name type="scientific">Tuwongella immobilis</name>
    <dbReference type="NCBI Taxonomy" id="692036"/>
    <lineage>
        <taxon>Bacteria</taxon>
        <taxon>Pseudomonadati</taxon>
        <taxon>Planctomycetota</taxon>
        <taxon>Planctomycetia</taxon>
        <taxon>Gemmatales</taxon>
        <taxon>Gemmataceae</taxon>
        <taxon>Tuwongella</taxon>
    </lineage>
</organism>
<accession>A0A6C2YVF8</accession>
<dbReference type="GO" id="GO:0003904">
    <property type="term" value="F:deoxyribodipyrimidine photo-lyase activity"/>
    <property type="evidence" value="ECO:0007669"/>
    <property type="project" value="TreeGrafter"/>
</dbReference>
<dbReference type="KEGG" id="tim:GMBLW1_37690"/>
<dbReference type="GO" id="GO:0003677">
    <property type="term" value="F:DNA binding"/>
    <property type="evidence" value="ECO:0007669"/>
    <property type="project" value="TreeGrafter"/>
</dbReference>
<protein>
    <recommendedName>
        <fullName evidence="4">Cryptochrome/DNA photolyase FAD-binding domain-containing protein</fullName>
    </recommendedName>
</protein>
<dbReference type="Gene3D" id="1.25.40.80">
    <property type="match status" value="1"/>
</dbReference>
<keyword evidence="6" id="KW-1185">Reference proteome</keyword>
<dbReference type="GO" id="GO:0032922">
    <property type="term" value="P:circadian regulation of gene expression"/>
    <property type="evidence" value="ECO:0007669"/>
    <property type="project" value="TreeGrafter"/>
</dbReference>
<evidence type="ECO:0000259" key="4">
    <source>
        <dbReference type="Pfam" id="PF03441"/>
    </source>
</evidence>
<evidence type="ECO:0000256" key="2">
    <source>
        <dbReference type="ARBA" id="ARBA00022827"/>
    </source>
</evidence>
<dbReference type="InterPro" id="IPR036134">
    <property type="entry name" value="Crypto/Photolyase_FAD-like_sf"/>
</dbReference>
<feature type="binding site" evidence="3">
    <location>
        <position position="100"/>
    </location>
    <ligand>
        <name>FAD</name>
        <dbReference type="ChEBI" id="CHEBI:57692"/>
    </ligand>
</feature>
<keyword evidence="2 3" id="KW-0274">FAD</keyword>
<comment type="cofactor">
    <cofactor evidence="3">
        <name>FAD</name>
        <dbReference type="ChEBI" id="CHEBI:57692"/>
    </cofactor>
    <text evidence="3">Binds 1 FAD per subunit.</text>
</comment>
<dbReference type="Pfam" id="PF03441">
    <property type="entry name" value="FAD_binding_7"/>
    <property type="match status" value="1"/>
</dbReference>
<dbReference type="Gene3D" id="1.10.579.10">
    <property type="entry name" value="DNA Cyclobutane Dipyrimidine Photolyase, subunit A, domain 3"/>
    <property type="match status" value="1"/>
</dbReference>
<evidence type="ECO:0000256" key="1">
    <source>
        <dbReference type="ARBA" id="ARBA00022630"/>
    </source>
</evidence>
<dbReference type="InterPro" id="IPR005101">
    <property type="entry name" value="Cryptochr/Photolyase_FAD-bd"/>
</dbReference>
<gene>
    <name evidence="5" type="ORF">GMBLW1_37690</name>
</gene>
<evidence type="ECO:0000313" key="5">
    <source>
        <dbReference type="EMBL" id="VIP05424.1"/>
    </source>
</evidence>
<dbReference type="PANTHER" id="PTHR11455">
    <property type="entry name" value="CRYPTOCHROME"/>
    <property type="match status" value="1"/>
</dbReference>
<proteinExistence type="predicted"/>
<keyword evidence="1 3" id="KW-0285">Flavoprotein</keyword>
<dbReference type="RefSeq" id="WP_162660496.1">
    <property type="nucleotide sequence ID" value="NZ_LR593887.1"/>
</dbReference>
<dbReference type="EMBL" id="LR586016">
    <property type="protein sequence ID" value="VIP05424.1"/>
    <property type="molecule type" value="Genomic_DNA"/>
</dbReference>
<evidence type="ECO:0000313" key="6">
    <source>
        <dbReference type="Proteomes" id="UP000464378"/>
    </source>
</evidence>
<keyword evidence="5" id="KW-0456">Lyase</keyword>
<feature type="binding site" evidence="3">
    <location>
        <position position="54"/>
    </location>
    <ligand>
        <name>FAD</name>
        <dbReference type="ChEBI" id="CHEBI:57692"/>
    </ligand>
</feature>